<dbReference type="Proteomes" id="UP000032025">
    <property type="component" value="Unassembled WGS sequence"/>
</dbReference>
<evidence type="ECO:0000313" key="4">
    <source>
        <dbReference type="Proteomes" id="UP000032025"/>
    </source>
</evidence>
<keyword evidence="4" id="KW-1185">Reference proteome</keyword>
<accession>A0A0C9MP28</accession>
<dbReference type="EMBL" id="BBJS01000010">
    <property type="protein sequence ID" value="GAN12466.1"/>
    <property type="molecule type" value="Genomic_DNA"/>
</dbReference>
<proteinExistence type="predicted"/>
<evidence type="ECO:0000259" key="1">
    <source>
        <dbReference type="Pfam" id="PF04717"/>
    </source>
</evidence>
<comment type="caution">
    <text evidence="3">The sequence shown here is derived from an EMBL/GenBank/DDBJ whole genome shotgun (WGS) entry which is preliminary data.</text>
</comment>
<dbReference type="InterPro" id="IPR037026">
    <property type="entry name" value="Vgr_OB-fold_dom_sf"/>
</dbReference>
<evidence type="ECO:0000313" key="3">
    <source>
        <dbReference type="EMBL" id="GAN12466.1"/>
    </source>
</evidence>
<reference evidence="3 4" key="1">
    <citation type="submission" date="2014-08" db="EMBL/GenBank/DDBJ databases">
        <title>Whole genome shotgun sequence of Sphingomonas paucimobilis NBRC 13935.</title>
        <authorList>
            <person name="Hosoyama A."/>
            <person name="Hashimoto M."/>
            <person name="Hosoyama Y."/>
            <person name="Noguchi M."/>
            <person name="Uohara A."/>
            <person name="Ohji S."/>
            <person name="Katano-Makiyama Y."/>
            <person name="Ichikawa N."/>
            <person name="Kimura A."/>
            <person name="Yamazoe A."/>
            <person name="Fujita N."/>
        </authorList>
    </citation>
    <scope>NUCLEOTIDE SEQUENCE [LARGE SCALE GENOMIC DNA]</scope>
    <source>
        <strain evidence="3 4">NBRC 13935</strain>
    </source>
</reference>
<name>A0A0C9MP28_SPHPI</name>
<dbReference type="Pfam" id="PF21930">
    <property type="entry name" value="Gp138_C"/>
    <property type="match status" value="1"/>
</dbReference>
<dbReference type="Pfam" id="PF04717">
    <property type="entry name" value="Phage_base_V"/>
    <property type="match status" value="1"/>
</dbReference>
<organism evidence="3 4">
    <name type="scientific">Sphingomonas paucimobilis NBRC 13935</name>
    <dbReference type="NCBI Taxonomy" id="1219050"/>
    <lineage>
        <taxon>Bacteria</taxon>
        <taxon>Pseudomonadati</taxon>
        <taxon>Pseudomonadota</taxon>
        <taxon>Alphaproteobacteria</taxon>
        <taxon>Sphingomonadales</taxon>
        <taxon>Sphingomonadaceae</taxon>
        <taxon>Sphingomonas</taxon>
    </lineage>
</organism>
<evidence type="ECO:0000259" key="2">
    <source>
        <dbReference type="Pfam" id="PF21930"/>
    </source>
</evidence>
<dbReference type="AlphaFoldDB" id="A0A0C9MP28"/>
<feature type="domain" description="Gp138-like beta-helical trimerization" evidence="2">
    <location>
        <begin position="103"/>
        <end position="164"/>
    </location>
</feature>
<feature type="domain" description="Gp5/Type VI secretion system Vgr protein OB-fold" evidence="1">
    <location>
        <begin position="20"/>
        <end position="87"/>
    </location>
</feature>
<dbReference type="Gene3D" id="2.40.50.230">
    <property type="entry name" value="Gp5 N-terminal domain"/>
    <property type="match status" value="1"/>
</dbReference>
<protein>
    <submittedName>
        <fullName evidence="3">DNA, contig: SP610</fullName>
    </submittedName>
</protein>
<dbReference type="InterPro" id="IPR013046">
    <property type="entry name" value="GpV/Gp45"/>
</dbReference>
<dbReference type="InterPro" id="IPR054122">
    <property type="entry name" value="Gp138-like_C"/>
</dbReference>
<dbReference type="InterPro" id="IPR006531">
    <property type="entry name" value="Gp5/Vgr_OB"/>
</dbReference>
<dbReference type="NCBIfam" id="TIGR01644">
    <property type="entry name" value="phage_P2_V"/>
    <property type="match status" value="1"/>
</dbReference>
<dbReference type="GeneID" id="78526362"/>
<dbReference type="RefSeq" id="WP_227876657.1">
    <property type="nucleotide sequence ID" value="NZ_BBJS01000010.1"/>
</dbReference>
<sequence>MVAVMADPADIQRLVGDLLREGLVASVDHDAGTCTVAFADDLTTGDIPFLSPRMGAARIWLPPAIGEQVLVLAPEGDAARGLVIGGLASDARPHIGRGPGAAIEFDDGARLAYDPQTHRLTIALPAGGAAAIVADGGLSLKGPLSVEGPVDITGKLTASEDVVGGGKSLKSHLHTKVQAGTAISGPPQ</sequence>
<gene>
    <name evidence="3" type="ORF">SP6_10_00460</name>
</gene>
<dbReference type="Gene3D" id="6.20.150.10">
    <property type="match status" value="1"/>
</dbReference>